<dbReference type="InterPro" id="IPR022313">
    <property type="entry name" value="Phe/His_NH3-lyase_AS"/>
</dbReference>
<comment type="caution">
    <text evidence="1">The sequence shown here is derived from an EMBL/GenBank/DDBJ whole genome shotgun (WGS) entry which is preliminary data.</text>
</comment>
<dbReference type="CDD" id="cd00332">
    <property type="entry name" value="PAL-HAL"/>
    <property type="match status" value="1"/>
</dbReference>
<dbReference type="InterPro" id="IPR001106">
    <property type="entry name" value="Aromatic_Lyase"/>
</dbReference>
<dbReference type="PANTHER" id="PTHR10362">
    <property type="entry name" value="HISTIDINE AMMONIA-LYASE"/>
    <property type="match status" value="1"/>
</dbReference>
<dbReference type="InterPro" id="IPR024083">
    <property type="entry name" value="Fumarase/histidase_N"/>
</dbReference>
<evidence type="ECO:0000313" key="1">
    <source>
        <dbReference type="EMBL" id="PJE50502.1"/>
    </source>
</evidence>
<dbReference type="Proteomes" id="UP000228496">
    <property type="component" value="Unassembled WGS sequence"/>
</dbReference>
<proteinExistence type="predicted"/>
<dbReference type="InterPro" id="IPR008948">
    <property type="entry name" value="L-Aspartase-like"/>
</dbReference>
<dbReference type="Gene3D" id="1.10.275.10">
    <property type="entry name" value="Fumarase/aspartase (N-terminal domain)"/>
    <property type="match status" value="1"/>
</dbReference>
<reference evidence="1 2" key="1">
    <citation type="submission" date="2017-09" db="EMBL/GenBank/DDBJ databases">
        <title>Depth-based differentiation of microbial function through sediment-hosted aquifers and enrichment of novel symbionts in the deep terrestrial subsurface.</title>
        <authorList>
            <person name="Probst A.J."/>
            <person name="Ladd B."/>
            <person name="Jarett J.K."/>
            <person name="Geller-Mcgrath D.E."/>
            <person name="Sieber C.M."/>
            <person name="Emerson J.B."/>
            <person name="Anantharaman K."/>
            <person name="Thomas B.C."/>
            <person name="Malmstrom R."/>
            <person name="Stieglmeier M."/>
            <person name="Klingl A."/>
            <person name="Woyke T."/>
            <person name="Ryan C.M."/>
            <person name="Banfield J.F."/>
        </authorList>
    </citation>
    <scope>NUCLEOTIDE SEQUENCE [LARGE SCALE GENOMIC DNA]</scope>
    <source>
        <strain evidence="1">CG10_big_fil_rev_8_21_14_0_10_36_16</strain>
    </source>
</reference>
<dbReference type="EMBL" id="PCXQ01000006">
    <property type="protein sequence ID" value="PJE50502.1"/>
    <property type="molecule type" value="Genomic_DNA"/>
</dbReference>
<evidence type="ECO:0000313" key="2">
    <source>
        <dbReference type="Proteomes" id="UP000228496"/>
    </source>
</evidence>
<protein>
    <submittedName>
        <fullName evidence="1">Histidine ammonia-lyase</fullName>
    </submittedName>
</protein>
<dbReference type="Gene3D" id="1.20.200.10">
    <property type="entry name" value="Fumarase/aspartase (Central domain)"/>
    <property type="match status" value="1"/>
</dbReference>
<dbReference type="AlphaFoldDB" id="A0A2J0Q6L3"/>
<dbReference type="Pfam" id="PF00221">
    <property type="entry name" value="Lyase_aromatic"/>
    <property type="match status" value="1"/>
</dbReference>
<name>A0A2J0Q6L3_9BACT</name>
<dbReference type="GO" id="GO:0016841">
    <property type="term" value="F:ammonia-lyase activity"/>
    <property type="evidence" value="ECO:0007669"/>
    <property type="project" value="InterPro"/>
</dbReference>
<organism evidence="1 2">
    <name type="scientific">Candidatus Yanofskybacteria bacterium CG10_big_fil_rev_8_21_14_0_10_36_16</name>
    <dbReference type="NCBI Taxonomy" id="1975096"/>
    <lineage>
        <taxon>Bacteria</taxon>
        <taxon>Candidatus Yanofskyibacteriota</taxon>
    </lineage>
</organism>
<keyword evidence="1" id="KW-0456">Lyase</keyword>
<accession>A0A2J0Q6L3</accession>
<dbReference type="SUPFAM" id="SSF48557">
    <property type="entry name" value="L-aspartase-like"/>
    <property type="match status" value="1"/>
</dbReference>
<dbReference type="PROSITE" id="PS00488">
    <property type="entry name" value="PAL_HISTIDASE"/>
    <property type="match status" value="1"/>
</dbReference>
<sequence>MKTQKTIQLGNEWLTINDCHEVARQFKIVQLLPKVKINLEKSRAILSNYIDKHVPVYGISTQFGGQVNLTDEKYNISDHPLYLKALEERQGDLIRSHTAGLGDESPEDSVRAAMLVRARCLSLGYSGVSAEPIKQLVNFLNYRIHPIVPKYGSIGASGDLIPLSHIASALCGHDIEVKFKNKKIKVQEAMQQTGISPLKLKGREGLALINGTSFMTGISSLAIYDLNRLFNQILSAIAMSLEALGVMDSAYEPLVHELKNHPGATKVNNYLLCAWHGSKLIRKLDSERKEFLSSYGASANNHHQNTRPLQDYYSLRSIPQGFGPFWENLNRSVKWVEREINSVNDNPVIDPESGKIHHAANFMGYYITDTCDILKIDISQASTWMHAILANLVHPRKNFGLPANLVERPAVYSGFRPYQILSASIAVQNRKLAQSQQSFTIPTEGDNQDVNSLGTHAAFDLKEAVSNLELITAIIFLAASQALDLRGIENASNHSRKIRNIIRRECPKLTSDRSPSEEIKKMINIMRRQ</sequence>
<gene>
    <name evidence="1" type="ORF">COV29_03785</name>
</gene>